<dbReference type="EMBL" id="CADCUY010000395">
    <property type="protein sequence ID" value="CAA9419226.1"/>
    <property type="molecule type" value="Genomic_DNA"/>
</dbReference>
<name>A0A6J4PL83_9ACTN</name>
<dbReference type="AlphaFoldDB" id="A0A6J4PL83"/>
<organism evidence="2">
    <name type="scientific">uncultured Quadrisphaera sp</name>
    <dbReference type="NCBI Taxonomy" id="904978"/>
    <lineage>
        <taxon>Bacteria</taxon>
        <taxon>Bacillati</taxon>
        <taxon>Actinomycetota</taxon>
        <taxon>Actinomycetes</taxon>
        <taxon>Kineosporiales</taxon>
        <taxon>Kineosporiaceae</taxon>
        <taxon>Quadrisphaera</taxon>
        <taxon>environmental samples</taxon>
    </lineage>
</organism>
<gene>
    <name evidence="2" type="ORF">AVDCRST_MAG35-1876</name>
</gene>
<evidence type="ECO:0008006" key="3">
    <source>
        <dbReference type="Google" id="ProtNLM"/>
    </source>
</evidence>
<evidence type="ECO:0000313" key="2">
    <source>
        <dbReference type="EMBL" id="CAA9419226.1"/>
    </source>
</evidence>
<protein>
    <recommendedName>
        <fullName evidence="3">DUF4383 domain-containing protein</fullName>
    </recommendedName>
</protein>
<evidence type="ECO:0000256" key="1">
    <source>
        <dbReference type="SAM" id="Phobius"/>
    </source>
</evidence>
<keyword evidence="1" id="KW-1133">Transmembrane helix</keyword>
<feature type="transmembrane region" description="Helical" evidence="1">
    <location>
        <begin position="90"/>
        <end position="107"/>
    </location>
</feature>
<feature type="transmembrane region" description="Helical" evidence="1">
    <location>
        <begin position="55"/>
        <end position="78"/>
    </location>
</feature>
<sequence length="152" mass="15511">MSSTSSSSAARDGLGDRGINRRVALVFGVVYLLVGLAGFLVTGDVGFANPDGNPLIIFGVNPLHNIVHILVGVVLLAASRRTASARAANLAIGATYLLLGIIGLFIADATNALNIIALNGADNVLHLFTALALLAVALGTDKPARRATTARA</sequence>
<dbReference type="Pfam" id="PF14325">
    <property type="entry name" value="DUF4383"/>
    <property type="match status" value="1"/>
</dbReference>
<proteinExistence type="predicted"/>
<keyword evidence="1" id="KW-0812">Transmembrane</keyword>
<accession>A0A6J4PL83</accession>
<feature type="transmembrane region" description="Helical" evidence="1">
    <location>
        <begin position="23"/>
        <end position="43"/>
    </location>
</feature>
<feature type="transmembrane region" description="Helical" evidence="1">
    <location>
        <begin position="113"/>
        <end position="138"/>
    </location>
</feature>
<reference evidence="2" key="1">
    <citation type="submission" date="2020-02" db="EMBL/GenBank/DDBJ databases">
        <authorList>
            <person name="Meier V. D."/>
        </authorList>
    </citation>
    <scope>NUCLEOTIDE SEQUENCE</scope>
    <source>
        <strain evidence="2">AVDCRST_MAG35</strain>
    </source>
</reference>
<keyword evidence="1" id="KW-0472">Membrane</keyword>